<name>U3AS31_9VIBR</name>
<comment type="caution">
    <text evidence="3">The sequence shown here is derived from an EMBL/GenBank/DDBJ whole genome shotgun (WGS) entry which is preliminary data.</text>
</comment>
<organism evidence="3 4">
    <name type="scientific">Vibrio azureus NBRC 104587</name>
    <dbReference type="NCBI Taxonomy" id="1219077"/>
    <lineage>
        <taxon>Bacteria</taxon>
        <taxon>Pseudomonadati</taxon>
        <taxon>Pseudomonadota</taxon>
        <taxon>Gammaproteobacteria</taxon>
        <taxon>Vibrionales</taxon>
        <taxon>Vibrionaceae</taxon>
        <taxon>Vibrio</taxon>
    </lineage>
</organism>
<evidence type="ECO:0000313" key="3">
    <source>
        <dbReference type="EMBL" id="GAD76067.1"/>
    </source>
</evidence>
<feature type="domain" description="Zona occludens toxin N-terminal" evidence="2">
    <location>
        <begin position="1"/>
        <end position="172"/>
    </location>
</feature>
<accession>U3AS31</accession>
<keyword evidence="1" id="KW-0472">Membrane</keyword>
<reference evidence="3 4" key="1">
    <citation type="submission" date="2013-09" db="EMBL/GenBank/DDBJ databases">
        <title>Whole genome shotgun sequence of Vibrio azureus NBRC 104587.</title>
        <authorList>
            <person name="Isaki S."/>
            <person name="Hosoyama A."/>
            <person name="Numata M."/>
            <person name="Hashimoto M."/>
            <person name="Hosoyama Y."/>
            <person name="Tsuchikane K."/>
            <person name="Noguchi M."/>
            <person name="Hirakata S."/>
            <person name="Ichikawa N."/>
            <person name="Ohji S."/>
            <person name="Yamazoe A."/>
            <person name="Fujita N."/>
        </authorList>
    </citation>
    <scope>NUCLEOTIDE SEQUENCE [LARGE SCALE GENOMIC DNA]</scope>
    <source>
        <strain evidence="3 4">NBRC 104587</strain>
    </source>
</reference>
<dbReference type="Pfam" id="PF05707">
    <property type="entry name" value="Zot"/>
    <property type="match status" value="1"/>
</dbReference>
<dbReference type="STRING" id="1219077.VAZ01S_036_00110"/>
<evidence type="ECO:0000256" key="1">
    <source>
        <dbReference type="SAM" id="Phobius"/>
    </source>
</evidence>
<gene>
    <name evidence="3" type="ORF">VAZ01S_036_00110</name>
</gene>
<dbReference type="Proteomes" id="UP000016567">
    <property type="component" value="Unassembled WGS sequence"/>
</dbReference>
<feature type="transmembrane region" description="Helical" evidence="1">
    <location>
        <begin position="190"/>
        <end position="208"/>
    </location>
</feature>
<proteinExistence type="predicted"/>
<dbReference type="eggNOG" id="COG4128">
    <property type="taxonomic scope" value="Bacteria"/>
</dbReference>
<keyword evidence="1" id="KW-0812">Transmembrane</keyword>
<keyword evidence="4" id="KW-1185">Reference proteome</keyword>
<sequence>MLSLIYGRPGTGKTYEAVKFHILPNLKLGNKIFTNIPVSITDPNLEVNESPQLTDIVKVIDDSEYEITFILDEFQFLLQEDEEAWFQLFAQHRKFRTDFFIITQSPLSLPEKIQDLISFAHKTTHNPFFLKKLSYIKKVYDGVPTEERVVVLNSKLRFYNKKVFGLYDSYYQRNYVKTGNLLHFDNKSNIMIWPIIAVCVIVFLIYKFSVEREFSLKSYLDHSSPSISANKEEKEKIVPVKETKNKIYNEVMVDDNNVGVDQGSLKNSDDELVDIIFKSRVFINGWHLKNKIKVYYYDVWQEKFMFRIKSDNHIFDKIEIKEYEDCLISINYKNNIKFIACPPE</sequence>
<keyword evidence="1" id="KW-1133">Transmembrane helix</keyword>
<dbReference type="EMBL" id="BATL01000036">
    <property type="protein sequence ID" value="GAD76067.1"/>
    <property type="molecule type" value="Genomic_DNA"/>
</dbReference>
<dbReference type="SUPFAM" id="SSF52540">
    <property type="entry name" value="P-loop containing nucleoside triphosphate hydrolases"/>
    <property type="match status" value="1"/>
</dbReference>
<evidence type="ECO:0000313" key="4">
    <source>
        <dbReference type="Proteomes" id="UP000016567"/>
    </source>
</evidence>
<dbReference type="Gene3D" id="3.40.50.300">
    <property type="entry name" value="P-loop containing nucleotide triphosphate hydrolases"/>
    <property type="match status" value="1"/>
</dbReference>
<dbReference type="InterPro" id="IPR008900">
    <property type="entry name" value="Zot_N"/>
</dbReference>
<dbReference type="RefSeq" id="WP_021709819.1">
    <property type="nucleotide sequence ID" value="NZ_BATL01000036.1"/>
</dbReference>
<protein>
    <recommendedName>
        <fullName evidence="2">Zona occludens toxin N-terminal domain-containing protein</fullName>
    </recommendedName>
</protein>
<dbReference type="AlphaFoldDB" id="U3AS31"/>
<evidence type="ECO:0000259" key="2">
    <source>
        <dbReference type="Pfam" id="PF05707"/>
    </source>
</evidence>
<dbReference type="InterPro" id="IPR027417">
    <property type="entry name" value="P-loop_NTPase"/>
</dbReference>